<feature type="domain" description="Nephrocystin 3-like N-terminal" evidence="5">
    <location>
        <begin position="258"/>
        <end position="425"/>
    </location>
</feature>
<evidence type="ECO:0000259" key="5">
    <source>
        <dbReference type="Pfam" id="PF24883"/>
    </source>
</evidence>
<dbReference type="InterPro" id="IPR027417">
    <property type="entry name" value="P-loop_NTPase"/>
</dbReference>
<evidence type="ECO:0000256" key="2">
    <source>
        <dbReference type="ARBA" id="ARBA00022803"/>
    </source>
</evidence>
<feature type="repeat" description="TPR" evidence="3">
    <location>
        <begin position="1112"/>
        <end position="1145"/>
    </location>
</feature>
<feature type="repeat" description="TPR" evidence="3">
    <location>
        <begin position="986"/>
        <end position="1019"/>
    </location>
</feature>
<dbReference type="PANTHER" id="PTHR45641:SF19">
    <property type="entry name" value="NEPHROCYSTIN-3"/>
    <property type="match status" value="1"/>
</dbReference>
<dbReference type="PROSITE" id="PS50005">
    <property type="entry name" value="TPR"/>
    <property type="match status" value="6"/>
</dbReference>
<feature type="repeat" description="TPR" evidence="3">
    <location>
        <begin position="944"/>
        <end position="977"/>
    </location>
</feature>
<feature type="domain" description="GPI inositol-deacylase winged helix" evidence="4">
    <location>
        <begin position="527"/>
        <end position="613"/>
    </location>
</feature>
<dbReference type="Gene3D" id="3.40.50.300">
    <property type="entry name" value="P-loop containing nucleotide triphosphate hydrolases"/>
    <property type="match status" value="1"/>
</dbReference>
<gene>
    <name evidence="6" type="ORF">Q9L58_009323</name>
</gene>
<protein>
    <recommendedName>
        <fullName evidence="8">NACHT domain-containing protein</fullName>
    </recommendedName>
</protein>
<dbReference type="PRINTS" id="PR00381">
    <property type="entry name" value="KINESINLIGHT"/>
</dbReference>
<accession>A0ABR3G775</accession>
<evidence type="ECO:0000256" key="3">
    <source>
        <dbReference type="PROSITE-ProRule" id="PRU00339"/>
    </source>
</evidence>
<dbReference type="PANTHER" id="PTHR45641">
    <property type="entry name" value="TETRATRICOPEPTIDE REPEAT PROTEIN (AFU_ORTHOLOGUE AFUA_6G03870)"/>
    <property type="match status" value="1"/>
</dbReference>
<evidence type="ECO:0000313" key="6">
    <source>
        <dbReference type="EMBL" id="KAL0631813.1"/>
    </source>
</evidence>
<dbReference type="Pfam" id="PF13424">
    <property type="entry name" value="TPR_12"/>
    <property type="match status" value="5"/>
</dbReference>
<keyword evidence="2 3" id="KW-0802">TPR repeat</keyword>
<dbReference type="SMART" id="SM00028">
    <property type="entry name" value="TPR"/>
    <property type="match status" value="12"/>
</dbReference>
<name>A0ABR3G775_9PEZI</name>
<keyword evidence="1" id="KW-0677">Repeat</keyword>
<dbReference type="Pfam" id="PF24883">
    <property type="entry name" value="NPHP3_N"/>
    <property type="match status" value="1"/>
</dbReference>
<feature type="repeat" description="TPR" evidence="3">
    <location>
        <begin position="769"/>
        <end position="802"/>
    </location>
</feature>
<dbReference type="EMBL" id="JBBBZM010000209">
    <property type="protein sequence ID" value="KAL0631813.1"/>
    <property type="molecule type" value="Genomic_DNA"/>
</dbReference>
<feature type="repeat" description="TPR" evidence="3">
    <location>
        <begin position="1238"/>
        <end position="1271"/>
    </location>
</feature>
<evidence type="ECO:0000259" key="4">
    <source>
        <dbReference type="Pfam" id="PF22939"/>
    </source>
</evidence>
<feature type="repeat" description="TPR" evidence="3">
    <location>
        <begin position="860"/>
        <end position="893"/>
    </location>
</feature>
<evidence type="ECO:0000313" key="7">
    <source>
        <dbReference type="Proteomes" id="UP001447188"/>
    </source>
</evidence>
<dbReference type="InterPro" id="IPR019734">
    <property type="entry name" value="TPR_rpt"/>
</dbReference>
<evidence type="ECO:0008006" key="8">
    <source>
        <dbReference type="Google" id="ProtNLM"/>
    </source>
</evidence>
<evidence type="ECO:0000256" key="1">
    <source>
        <dbReference type="ARBA" id="ARBA00022737"/>
    </source>
</evidence>
<comment type="caution">
    <text evidence="6">The sequence shown here is derived from an EMBL/GenBank/DDBJ whole genome shotgun (WGS) entry which is preliminary data.</text>
</comment>
<sequence>MTYLPRNKNIFYASQDEKDILRQNTSPDEILQLLKTTGAIKRSRLSWFNDKLAKPFAQFQGIFEATATACSGIGAPIWAPIKVILQLAMSMADEASKIDGFLQDMLGKLKLFQEIESHFKPSPRKSWDLLYSALTNFYISVIDFTLVTAKHYRSNISKHMLRRLWRTFDGDFGDIISNMKRHLESVAPAVQLAAMKESTQHYEDLSSMLKSEADLAKTETEVNAAIRLDERQRAVQLWLSGTGMDADQEKHQSNILQDTCDWFFETPTFHNWFDTKNSATLGVLGIPGCGKSVLCSSLIYRLQTHLAPRDPVLYFFCKKGDEKRNNPSSILRSIILQFLKHPIHGTYFVAIIHDSMSSGISASDYSIQSLWQLLKKMIDKVETTYLVLDGLDECSGDGKLKEFLELLAALATSNTEGIKILASCRPNELEIPWPSIFLEESDVSGDITSYIDNRIEKSTVKFPQRREKVRLAIRHGAGGTFLWAKLMLDTIESSSPWEIEEVLKDIPKELSDVYDLMLQRVSNLEARSVKRCQKVLHWCVAASHLLTVDELLMALAVSENIASQEDYDLGSDRTGLLRLIQHECGSLITVRNDNCVQLVHTSLQEYLLRDESQRKESSLLSIVDLKQVHIDLARICLRYNQFSCFQTEVDSSELADFESRYPFSRYSTTSWILHVTESGISDSKISNDIIKFFSSPQAPLWLVRCDVFGLSEGHLLVLQGKLRAWMELQEDEKISASDSVMICSFVLQLRNIYYVETCRESGDSDQRSTFAAFTLGSAYNEHGKYQEALGQYDEALVWSRRALAWQEIALGTEHRSTLLTVCNIANVYSRQGQYDESLAWYRRALAGQEVALGKQHPSTLETVNGVADVYAQQGQYDEALEWYRRALAGEEIALGKEHPSTLATVGNIARTYAQQGQYDEALAWHRRAVAGQDIALGKEHPSTLLTIHNMGSVYYNQAQYDEALAWYRRALAGQEIALGKEHPSTLFTIHNIGNVYNEQGQYDEALAWYRRAVAGQEIALGKEHPLTLRTVSNIANVYSRQGQYGESLAWYRRALAGHEISLGKQHPSTLATVSNTANVYAQQGKYDEALAWYRRALTGQEIALGKEHESTLATVFNTANVYYEQGQYDEALTWYRRALAGQEIALGKGHESTLATVSITANVYLEQGQYDEALTWYRRALAGQEIALGKGHESTLATVCNTANVYLQQGQYDEALAWSRRALTGQEIALGKEHESTLATVFNTANVYYEQGQYDEALTWYRRALAGQEIALGKGHPDTLRTVSNIATTYSMQGLDDEALVWSERAMAGQETTPGSSIHEH</sequence>
<dbReference type="InterPro" id="IPR056884">
    <property type="entry name" value="NPHP3-like_N"/>
</dbReference>
<organism evidence="6 7">
    <name type="scientific">Discina gigas</name>
    <dbReference type="NCBI Taxonomy" id="1032678"/>
    <lineage>
        <taxon>Eukaryota</taxon>
        <taxon>Fungi</taxon>
        <taxon>Dikarya</taxon>
        <taxon>Ascomycota</taxon>
        <taxon>Pezizomycotina</taxon>
        <taxon>Pezizomycetes</taxon>
        <taxon>Pezizales</taxon>
        <taxon>Discinaceae</taxon>
        <taxon>Discina</taxon>
    </lineage>
</organism>
<keyword evidence="7" id="KW-1185">Reference proteome</keyword>
<dbReference type="Proteomes" id="UP001447188">
    <property type="component" value="Unassembled WGS sequence"/>
</dbReference>
<dbReference type="Pfam" id="PF13374">
    <property type="entry name" value="TPR_10"/>
    <property type="match status" value="2"/>
</dbReference>
<dbReference type="SUPFAM" id="SSF52540">
    <property type="entry name" value="P-loop containing nucleoside triphosphate hydrolases"/>
    <property type="match status" value="1"/>
</dbReference>
<dbReference type="InterPro" id="IPR054471">
    <property type="entry name" value="GPIID_WHD"/>
</dbReference>
<reference evidence="6 7" key="1">
    <citation type="submission" date="2024-02" db="EMBL/GenBank/DDBJ databases">
        <title>Discinaceae phylogenomics.</title>
        <authorList>
            <person name="Dirks A.C."/>
            <person name="James T.Y."/>
        </authorList>
    </citation>
    <scope>NUCLEOTIDE SEQUENCE [LARGE SCALE GENOMIC DNA]</scope>
    <source>
        <strain evidence="6 7">ACD0624</strain>
    </source>
</reference>
<dbReference type="InterPro" id="IPR011990">
    <property type="entry name" value="TPR-like_helical_dom_sf"/>
</dbReference>
<dbReference type="Gene3D" id="1.25.40.10">
    <property type="entry name" value="Tetratricopeptide repeat domain"/>
    <property type="match status" value="4"/>
</dbReference>
<proteinExistence type="predicted"/>
<dbReference type="SUPFAM" id="SSF48452">
    <property type="entry name" value="TPR-like"/>
    <property type="match status" value="1"/>
</dbReference>
<dbReference type="SUPFAM" id="SSF81901">
    <property type="entry name" value="HCP-like"/>
    <property type="match status" value="1"/>
</dbReference>
<dbReference type="Pfam" id="PF22939">
    <property type="entry name" value="WHD_GPIID"/>
    <property type="match status" value="1"/>
</dbReference>